<protein>
    <submittedName>
        <fullName evidence="2">Uncharacterized protein</fullName>
    </submittedName>
</protein>
<feature type="transmembrane region" description="Helical" evidence="1">
    <location>
        <begin position="310"/>
        <end position="330"/>
    </location>
</feature>
<evidence type="ECO:0000313" key="2">
    <source>
        <dbReference type="EMBL" id="OXA46176.1"/>
    </source>
</evidence>
<comment type="caution">
    <text evidence="2">The sequence shown here is derived from an EMBL/GenBank/DDBJ whole genome shotgun (WGS) entry which is preliminary data.</text>
</comment>
<gene>
    <name evidence="2" type="ORF">Fcan01_19237</name>
</gene>
<reference evidence="2 3" key="1">
    <citation type="submission" date="2015-12" db="EMBL/GenBank/DDBJ databases">
        <title>The genome of Folsomia candida.</title>
        <authorList>
            <person name="Faddeeva A."/>
            <person name="Derks M.F."/>
            <person name="Anvar Y."/>
            <person name="Smit S."/>
            <person name="Van Straalen N."/>
            <person name="Roelofs D."/>
        </authorList>
    </citation>
    <scope>NUCLEOTIDE SEQUENCE [LARGE SCALE GENOMIC DNA]</scope>
    <source>
        <strain evidence="2 3">VU population</strain>
        <tissue evidence="2">Whole body</tissue>
    </source>
</reference>
<accession>A0A226DPN4</accession>
<evidence type="ECO:0000313" key="3">
    <source>
        <dbReference type="Proteomes" id="UP000198287"/>
    </source>
</evidence>
<dbReference type="EMBL" id="LNIX01000016">
    <property type="protein sequence ID" value="OXA46176.1"/>
    <property type="molecule type" value="Genomic_DNA"/>
</dbReference>
<name>A0A226DPN4_FOLCA</name>
<keyword evidence="1" id="KW-1133">Transmembrane helix</keyword>
<feature type="transmembrane region" description="Helical" evidence="1">
    <location>
        <begin position="33"/>
        <end position="55"/>
    </location>
</feature>
<keyword evidence="1" id="KW-0472">Membrane</keyword>
<evidence type="ECO:0000256" key="1">
    <source>
        <dbReference type="SAM" id="Phobius"/>
    </source>
</evidence>
<proteinExistence type="predicted"/>
<organism evidence="2 3">
    <name type="scientific">Folsomia candida</name>
    <name type="common">Springtail</name>
    <dbReference type="NCBI Taxonomy" id="158441"/>
    <lineage>
        <taxon>Eukaryota</taxon>
        <taxon>Metazoa</taxon>
        <taxon>Ecdysozoa</taxon>
        <taxon>Arthropoda</taxon>
        <taxon>Hexapoda</taxon>
        <taxon>Collembola</taxon>
        <taxon>Entomobryomorpha</taxon>
        <taxon>Isotomoidea</taxon>
        <taxon>Isotomidae</taxon>
        <taxon>Proisotominae</taxon>
        <taxon>Folsomia</taxon>
    </lineage>
</organism>
<keyword evidence="1" id="KW-0812">Transmembrane</keyword>
<keyword evidence="3" id="KW-1185">Reference proteome</keyword>
<dbReference type="AlphaFoldDB" id="A0A226DPN4"/>
<dbReference type="Proteomes" id="UP000198287">
    <property type="component" value="Unassembled WGS sequence"/>
</dbReference>
<sequence>MKPIHLSINSQTSYGFVYCHYKNHFMPPSWRTFVLSFDTWIWGWILLTAIALGVLDQSFQQGCNVLAALVGQFCGNYRWPFLSLLCFMVLMNAYLAVVTTHLIKPPLEQQFGTFQDAVSESNFRYIVTKSESIQYEIRAFEATLPRYRNISGNKEHHFRVVPEFSKRTLYTNPLKFFHTLAKHHGIILLVSKTRAFQPFLHDGATNYRMETVQCSIISEDKVDAYKYYWSTQFHHSTTAYNLMEYVQISGIQTLITNLRQEKLFYKLLPQQNKNATIALGEDSEPVVRRTREDILGVRKPQKMPLFESNLQNLFILYLGMLGSSIIVFVGENKKSEGVYRQCKNRLDRFHKDASDRF</sequence>
<feature type="transmembrane region" description="Helical" evidence="1">
    <location>
        <begin position="76"/>
        <end position="97"/>
    </location>
</feature>